<feature type="transmembrane region" description="Helical" evidence="5">
    <location>
        <begin position="200"/>
        <end position="217"/>
    </location>
</feature>
<evidence type="ECO:0000256" key="5">
    <source>
        <dbReference type="SAM" id="Phobius"/>
    </source>
</evidence>
<evidence type="ECO:0000313" key="7">
    <source>
        <dbReference type="EMBL" id="TCJ15287.1"/>
    </source>
</evidence>
<keyword evidence="4 5" id="KW-0472">Membrane</keyword>
<keyword evidence="8" id="KW-1185">Reference proteome</keyword>
<feature type="transmembrane region" description="Helical" evidence="5">
    <location>
        <begin position="28"/>
        <end position="43"/>
    </location>
</feature>
<name>A0A4R1BE05_9PROT</name>
<feature type="transmembrane region" description="Helical" evidence="5">
    <location>
        <begin position="172"/>
        <end position="194"/>
    </location>
</feature>
<gene>
    <name evidence="7" type="ORF">EZJ19_07515</name>
</gene>
<evidence type="ECO:0000256" key="3">
    <source>
        <dbReference type="ARBA" id="ARBA00022989"/>
    </source>
</evidence>
<dbReference type="Proteomes" id="UP000295443">
    <property type="component" value="Unassembled WGS sequence"/>
</dbReference>
<accession>A0A4R1BE05</accession>
<feature type="transmembrane region" description="Helical" evidence="5">
    <location>
        <begin position="140"/>
        <end position="160"/>
    </location>
</feature>
<feature type="transmembrane region" description="Helical" evidence="5">
    <location>
        <begin position="256"/>
        <end position="275"/>
    </location>
</feature>
<proteinExistence type="predicted"/>
<organism evidence="7 8">
    <name type="scientific">Parasulfuritortus cantonensis</name>
    <dbReference type="NCBI Taxonomy" id="2528202"/>
    <lineage>
        <taxon>Bacteria</taxon>
        <taxon>Pseudomonadati</taxon>
        <taxon>Pseudomonadota</taxon>
        <taxon>Betaproteobacteria</taxon>
        <taxon>Nitrosomonadales</taxon>
        <taxon>Thiobacillaceae</taxon>
        <taxon>Parasulfuritortus</taxon>
    </lineage>
</organism>
<dbReference type="OrthoDB" id="8524934at2"/>
<keyword evidence="2 5" id="KW-0812">Transmembrane</keyword>
<evidence type="ECO:0000259" key="6">
    <source>
        <dbReference type="Pfam" id="PF00892"/>
    </source>
</evidence>
<feature type="domain" description="EamA" evidence="6">
    <location>
        <begin position="1"/>
        <end position="131"/>
    </location>
</feature>
<feature type="transmembrane region" description="Helical" evidence="5">
    <location>
        <begin position="229"/>
        <end position="250"/>
    </location>
</feature>
<keyword evidence="3 5" id="KW-1133">Transmembrane helix</keyword>
<dbReference type="SUPFAM" id="SSF103481">
    <property type="entry name" value="Multidrug resistance efflux transporter EmrE"/>
    <property type="match status" value="2"/>
</dbReference>
<feature type="transmembrane region" description="Helical" evidence="5">
    <location>
        <begin position="115"/>
        <end position="134"/>
    </location>
</feature>
<evidence type="ECO:0000313" key="8">
    <source>
        <dbReference type="Proteomes" id="UP000295443"/>
    </source>
</evidence>
<evidence type="ECO:0000256" key="1">
    <source>
        <dbReference type="ARBA" id="ARBA00004141"/>
    </source>
</evidence>
<evidence type="ECO:0000256" key="4">
    <source>
        <dbReference type="ARBA" id="ARBA00023136"/>
    </source>
</evidence>
<reference evidence="7 8" key="1">
    <citation type="submission" date="2019-03" db="EMBL/GenBank/DDBJ databases">
        <title>Genome sequence of Thiobacillaceae bacterium LSR1, a sulfur-oxidizing bacterium isolated from freshwater sediment.</title>
        <authorList>
            <person name="Li S."/>
        </authorList>
    </citation>
    <scope>NUCLEOTIDE SEQUENCE [LARGE SCALE GENOMIC DNA]</scope>
    <source>
        <strain evidence="7 8">LSR1</strain>
    </source>
</reference>
<dbReference type="InterPro" id="IPR000620">
    <property type="entry name" value="EamA_dom"/>
</dbReference>
<dbReference type="PANTHER" id="PTHR22911">
    <property type="entry name" value="ACYL-MALONYL CONDENSING ENZYME-RELATED"/>
    <property type="match status" value="1"/>
</dbReference>
<feature type="transmembrane region" description="Helical" evidence="5">
    <location>
        <begin position="88"/>
        <end position="108"/>
    </location>
</feature>
<evidence type="ECO:0000256" key="2">
    <source>
        <dbReference type="ARBA" id="ARBA00022692"/>
    </source>
</evidence>
<feature type="domain" description="EamA" evidence="6">
    <location>
        <begin position="144"/>
        <end position="268"/>
    </location>
</feature>
<dbReference type="AlphaFoldDB" id="A0A4R1BE05"/>
<dbReference type="EMBL" id="SJZB01000028">
    <property type="protein sequence ID" value="TCJ15287.1"/>
    <property type="molecule type" value="Genomic_DNA"/>
</dbReference>
<dbReference type="PANTHER" id="PTHR22911:SF6">
    <property type="entry name" value="SOLUTE CARRIER FAMILY 35 MEMBER G1"/>
    <property type="match status" value="1"/>
</dbReference>
<feature type="transmembrane region" description="Helical" evidence="5">
    <location>
        <begin position="64"/>
        <end position="82"/>
    </location>
</feature>
<comment type="caution">
    <text evidence="7">The sequence shown here is derived from an EMBL/GenBank/DDBJ whole genome shotgun (WGS) entry which is preliminary data.</text>
</comment>
<comment type="subcellular location">
    <subcellularLocation>
        <location evidence="1">Membrane</location>
        <topology evidence="1">Multi-pass membrane protein</topology>
    </subcellularLocation>
</comment>
<dbReference type="Pfam" id="PF00892">
    <property type="entry name" value="EamA"/>
    <property type="match status" value="2"/>
</dbReference>
<dbReference type="GO" id="GO:0016020">
    <property type="term" value="C:membrane"/>
    <property type="evidence" value="ECO:0007669"/>
    <property type="project" value="UniProtKB-SubCell"/>
</dbReference>
<sequence length="281" mass="30192">MLAAGASFALMSVFVKLAAGQFSSHELVFWRSLLGLAFIYVFLRLPVAGRAEGGLASAHLAMHLRRGVVGFVALATFFYAITRLPMSVAITLNYTSPLFLALVMPWWLGERPRPLQYLAVALGFLGVALLLRPWQGAGDLKAGLAGLFSGFMAALAYVHVRQLGKLGEPEWRTVFWFAAVSSLGAGLFAGLSGWHAPSLANAWLLAAMGLFATFGQLAMTRAYRRGDTVVVASLAYSTVVFGSLLDGLIWNEDLPFIAWLGIALTVAAGVWAVVLNKKEPT</sequence>
<dbReference type="InterPro" id="IPR037185">
    <property type="entry name" value="EmrE-like"/>
</dbReference>
<protein>
    <submittedName>
        <fullName evidence="7">DMT family transporter</fullName>
    </submittedName>
</protein>